<dbReference type="EMBL" id="NJBA01000003">
    <property type="protein sequence ID" value="OWP51131.1"/>
    <property type="molecule type" value="Genomic_DNA"/>
</dbReference>
<evidence type="ECO:0000313" key="1">
    <source>
        <dbReference type="EMBL" id="OWP51131.1"/>
    </source>
</evidence>
<evidence type="ECO:0000313" key="2">
    <source>
        <dbReference type="Proteomes" id="UP000198145"/>
    </source>
</evidence>
<dbReference type="RefSeq" id="WP_088417299.1">
    <property type="nucleotide sequence ID" value="NZ_NJBA01000003.1"/>
</dbReference>
<proteinExistence type="predicted"/>
<dbReference type="AlphaFoldDB" id="A0A246FA37"/>
<dbReference type="Proteomes" id="UP000198145">
    <property type="component" value="Unassembled WGS sequence"/>
</dbReference>
<comment type="caution">
    <text evidence="1">The sequence shown here is derived from an EMBL/GenBank/DDBJ whole genome shotgun (WGS) entry which is preliminary data.</text>
</comment>
<dbReference type="eggNOG" id="ENOG5032WAQ">
    <property type="taxonomic scope" value="Bacteria"/>
</dbReference>
<reference evidence="1 2" key="1">
    <citation type="submission" date="2017-06" db="EMBL/GenBank/DDBJ databases">
        <title>Draft genome of Pseudomonas nitroreducens DF05.</title>
        <authorList>
            <person name="Iyer R."/>
        </authorList>
    </citation>
    <scope>NUCLEOTIDE SEQUENCE [LARGE SCALE GENOMIC DNA]</scope>
    <source>
        <strain evidence="1 2">DF05</strain>
    </source>
</reference>
<dbReference type="STRING" id="46680.GCA_000807755_00228"/>
<accession>A0A246FA37</accession>
<organism evidence="1 2">
    <name type="scientific">Pseudomonas nitroreducens</name>
    <dbReference type="NCBI Taxonomy" id="46680"/>
    <lineage>
        <taxon>Bacteria</taxon>
        <taxon>Pseudomonadati</taxon>
        <taxon>Pseudomonadota</taxon>
        <taxon>Gammaproteobacteria</taxon>
        <taxon>Pseudomonadales</taxon>
        <taxon>Pseudomonadaceae</taxon>
        <taxon>Pseudomonas</taxon>
    </lineage>
</organism>
<protein>
    <submittedName>
        <fullName evidence="1">Uncharacterized protein</fullName>
    </submittedName>
</protein>
<sequence length="216" mass="23877">MQVQLIPVIELFYLVDSVPLPANGPYWEHVASWREYHERNLRANGFSPRLRAYLPGSAFHRIADLSDADISRLIQLHCAEGLEGSRNWARVPPLSGGYVLRVGALDVLFPQCCSDLGDLQSWKRVAAGKGAYLYSGHPSPDINQHNQSASFDFNGPGEAFVPPPPLHSVTVPLSALTRAVQAADRELRIFAARLDLLNANRSMGIPDIERLLIHGH</sequence>
<name>A0A246FA37_PSENT</name>
<gene>
    <name evidence="1" type="ORF">CEG18_09690</name>
</gene>